<protein>
    <recommendedName>
        <fullName evidence="1">Rhamnogalacturonase A/B/Epimerase-like pectate lyase domain-containing protein</fullName>
    </recommendedName>
</protein>
<dbReference type="InterPro" id="IPR006626">
    <property type="entry name" value="PbH1"/>
</dbReference>
<dbReference type="SUPFAM" id="SSF51126">
    <property type="entry name" value="Pectin lyase-like"/>
    <property type="match status" value="1"/>
</dbReference>
<dbReference type="InterPro" id="IPR011050">
    <property type="entry name" value="Pectin_lyase_fold/virulence"/>
</dbReference>
<dbReference type="Proteomes" id="UP000615455">
    <property type="component" value="Unassembled WGS sequence"/>
</dbReference>
<feature type="domain" description="Rhamnogalacturonase A/B/Epimerase-like pectate lyase" evidence="1">
    <location>
        <begin position="30"/>
        <end position="235"/>
    </location>
</feature>
<dbReference type="Pfam" id="PF12708">
    <property type="entry name" value="Pect-lyase_RHGA_epim"/>
    <property type="match status" value="1"/>
</dbReference>
<organism evidence="2 3">
    <name type="scientific">Paenibacillus marchantiophytorum</name>
    <dbReference type="NCBI Taxonomy" id="1619310"/>
    <lineage>
        <taxon>Bacteria</taxon>
        <taxon>Bacillati</taxon>
        <taxon>Bacillota</taxon>
        <taxon>Bacilli</taxon>
        <taxon>Bacillales</taxon>
        <taxon>Paenibacillaceae</taxon>
        <taxon>Paenibacillus</taxon>
    </lineage>
</organism>
<comment type="caution">
    <text evidence="2">The sequence shown here is derived from an EMBL/GenBank/DDBJ whole genome shotgun (WGS) entry which is preliminary data.</text>
</comment>
<evidence type="ECO:0000313" key="2">
    <source>
        <dbReference type="EMBL" id="GGA06381.1"/>
    </source>
</evidence>
<evidence type="ECO:0000259" key="1">
    <source>
        <dbReference type="Pfam" id="PF12708"/>
    </source>
</evidence>
<proteinExistence type="predicted"/>
<gene>
    <name evidence="2" type="ORF">GCM10008018_60300</name>
</gene>
<dbReference type="SMART" id="SM00710">
    <property type="entry name" value="PbH1"/>
    <property type="match status" value="8"/>
</dbReference>
<accession>A0ABQ1FDX7</accession>
<dbReference type="EMBL" id="BMHE01000050">
    <property type="protein sequence ID" value="GGA06381.1"/>
    <property type="molecule type" value="Genomic_DNA"/>
</dbReference>
<dbReference type="InterPro" id="IPR024535">
    <property type="entry name" value="RHGA/B-epi-like_pectate_lyase"/>
</dbReference>
<dbReference type="InterPro" id="IPR012334">
    <property type="entry name" value="Pectin_lyas_fold"/>
</dbReference>
<name>A0ABQ1FDX7_9BACL</name>
<sequence>MGAAGLALATGDVFLNAATAQAASPSSVIYNIKDYGARGNFRFDEDDAPYIQSALDAAAITGGIVFVPAGVYFVKMPLRLSSNVTLMGTGNNSILRSSMNKFGILNISAAHHIHIHRLAFQGVGTFGMTSVPLLESGVSLNLASDIRITDCLFSSIDNGVKSVDSSRVVVEGCTFDTIIGTLDYDSQGFGIWCSNAADHYLAQNYFNMLFQTCIYMSNGSRNSEITRNHMQKCYTSAIDLVSAPKEEPCKFNTISSNIIENFTNSSGKTGYTAGIRLKGNCISNIISSNVLSDIDDSGIQLLGSADRQKERPHYNQISDNQLQTIGVAALHLINAYDNQIWHNTVQGCKGDAILLASEGKGAGSFCDRNQVTSNSLNRCTKAPIRITDANCQETVLFGNLGTGNGEKIIDKGKDTVTSAL</sequence>
<reference evidence="3" key="1">
    <citation type="journal article" date="2019" name="Int. J. Syst. Evol. Microbiol.">
        <title>The Global Catalogue of Microorganisms (GCM) 10K type strain sequencing project: providing services to taxonomists for standard genome sequencing and annotation.</title>
        <authorList>
            <consortium name="The Broad Institute Genomics Platform"/>
            <consortium name="The Broad Institute Genome Sequencing Center for Infectious Disease"/>
            <person name="Wu L."/>
            <person name="Ma J."/>
        </authorList>
    </citation>
    <scope>NUCLEOTIDE SEQUENCE [LARGE SCALE GENOMIC DNA]</scope>
    <source>
        <strain evidence="3">CGMCC 1.15043</strain>
    </source>
</reference>
<keyword evidence="3" id="KW-1185">Reference proteome</keyword>
<evidence type="ECO:0000313" key="3">
    <source>
        <dbReference type="Proteomes" id="UP000615455"/>
    </source>
</evidence>
<dbReference type="Gene3D" id="2.160.20.10">
    <property type="entry name" value="Single-stranded right-handed beta-helix, Pectin lyase-like"/>
    <property type="match status" value="1"/>
</dbReference>